<organism evidence="2 3">
    <name type="scientific">Pleionea litopenaei</name>
    <dbReference type="NCBI Taxonomy" id="3070815"/>
    <lineage>
        <taxon>Bacteria</taxon>
        <taxon>Pseudomonadati</taxon>
        <taxon>Pseudomonadota</taxon>
        <taxon>Gammaproteobacteria</taxon>
        <taxon>Oceanospirillales</taxon>
        <taxon>Pleioneaceae</taxon>
        <taxon>Pleionea</taxon>
    </lineage>
</organism>
<gene>
    <name evidence="2" type="ORF">Q9312_13905</name>
</gene>
<dbReference type="EMBL" id="CP133548">
    <property type="protein sequence ID" value="WMS86313.1"/>
    <property type="molecule type" value="Genomic_DNA"/>
</dbReference>
<reference evidence="2 3" key="1">
    <citation type="submission" date="2023-08" db="EMBL/GenBank/DDBJ databases">
        <title>Pleionea litopenaei sp. nov., isolated from stomach of juvenile Litopenaeus vannamei.</title>
        <authorList>
            <person name="Rho A.M."/>
            <person name="Hwang C.Y."/>
        </authorList>
    </citation>
    <scope>NUCLEOTIDE SEQUENCE [LARGE SCALE GENOMIC DNA]</scope>
    <source>
        <strain evidence="2 3">HL-JVS1</strain>
    </source>
</reference>
<evidence type="ECO:0000313" key="2">
    <source>
        <dbReference type="EMBL" id="WMS86313.1"/>
    </source>
</evidence>
<feature type="domain" description="Thioesterase putative" evidence="1">
    <location>
        <begin position="2"/>
        <end position="129"/>
    </location>
</feature>
<dbReference type="Pfam" id="PF09500">
    <property type="entry name" value="YiiD_C"/>
    <property type="match status" value="1"/>
</dbReference>
<proteinExistence type="predicted"/>
<evidence type="ECO:0000313" key="3">
    <source>
        <dbReference type="Proteomes" id="UP001239782"/>
    </source>
</evidence>
<sequence>MTKLMNLEITELTSQHIKTFAQLSINKNGHDTGFAGSLYTLGIVTGWSWISAVAKSISSTSIVVAGKADIQYRRPITADFFGQLTMHNHDCVNDWQLQWQTRPSAKQPVTITIGDRNSVAAAQMTATFYIKKS</sequence>
<keyword evidence="3" id="KW-1185">Reference proteome</keyword>
<dbReference type="InterPro" id="IPR012660">
    <property type="entry name" value="YiiD_C"/>
</dbReference>
<evidence type="ECO:0000259" key="1">
    <source>
        <dbReference type="Pfam" id="PF09500"/>
    </source>
</evidence>
<dbReference type="AlphaFoldDB" id="A0AA51RRH0"/>
<accession>A0AA51RRH0</accession>
<name>A0AA51RRH0_9GAMM</name>
<dbReference type="InterPro" id="IPR029069">
    <property type="entry name" value="HotDog_dom_sf"/>
</dbReference>
<protein>
    <submittedName>
        <fullName evidence="2">YiiD C-terminal domain-containing protein</fullName>
    </submittedName>
</protein>
<dbReference type="KEGG" id="plei:Q9312_13905"/>
<dbReference type="Proteomes" id="UP001239782">
    <property type="component" value="Chromosome"/>
</dbReference>
<dbReference type="Gene3D" id="3.10.129.10">
    <property type="entry name" value="Hotdog Thioesterase"/>
    <property type="match status" value="1"/>
</dbReference>
<dbReference type="SUPFAM" id="SSF54637">
    <property type="entry name" value="Thioesterase/thiol ester dehydrase-isomerase"/>
    <property type="match status" value="1"/>
</dbReference>
<dbReference type="RefSeq" id="WP_309201465.1">
    <property type="nucleotide sequence ID" value="NZ_CP133548.1"/>
</dbReference>